<dbReference type="EMBL" id="BAAAOQ010000020">
    <property type="protein sequence ID" value="GAA2201592.1"/>
    <property type="molecule type" value="Genomic_DNA"/>
</dbReference>
<feature type="domain" description="Lantibiotic biosynthesis protein dehydration" evidence="1">
    <location>
        <begin position="134"/>
        <end position="469"/>
    </location>
</feature>
<evidence type="ECO:0000313" key="2">
    <source>
        <dbReference type="EMBL" id="GAA2201592.1"/>
    </source>
</evidence>
<dbReference type="Proteomes" id="UP001501391">
    <property type="component" value="Unassembled WGS sequence"/>
</dbReference>
<reference evidence="2 3" key="1">
    <citation type="journal article" date="2019" name="Int. J. Syst. Evol. Microbiol.">
        <title>The Global Catalogue of Microorganisms (GCM) 10K type strain sequencing project: providing services to taxonomists for standard genome sequencing and annotation.</title>
        <authorList>
            <consortium name="The Broad Institute Genomics Platform"/>
            <consortium name="The Broad Institute Genome Sequencing Center for Infectious Disease"/>
            <person name="Wu L."/>
            <person name="Ma J."/>
        </authorList>
    </citation>
    <scope>NUCLEOTIDE SEQUENCE [LARGE SCALE GENOMIC DNA]</scope>
    <source>
        <strain evidence="2 3">JCM 14924</strain>
    </source>
</reference>
<gene>
    <name evidence="2" type="ORF">GCM10009787_57200</name>
</gene>
<dbReference type="Pfam" id="PF20329">
    <property type="entry name" value="DUF6624"/>
    <property type="match status" value="1"/>
</dbReference>
<keyword evidence="3" id="KW-1185">Reference proteome</keyword>
<organism evidence="2 3">
    <name type="scientific">Streptomyces bangladeshensis</name>
    <dbReference type="NCBI Taxonomy" id="295352"/>
    <lineage>
        <taxon>Bacteria</taxon>
        <taxon>Bacillati</taxon>
        <taxon>Actinomycetota</taxon>
        <taxon>Actinomycetes</taxon>
        <taxon>Kitasatosporales</taxon>
        <taxon>Streptomycetaceae</taxon>
        <taxon>Streptomyces</taxon>
    </lineage>
</organism>
<accession>A0ABN3BXH7</accession>
<evidence type="ECO:0000313" key="3">
    <source>
        <dbReference type="Proteomes" id="UP001501391"/>
    </source>
</evidence>
<dbReference type="InterPro" id="IPR025410">
    <property type="entry name" value="Lant_dehyd"/>
</dbReference>
<dbReference type="InterPro" id="IPR046732">
    <property type="entry name" value="DUF6624"/>
</dbReference>
<sequence>MTEVLWESVAPTGRNSAPAHSPAVRKVIEAVRAGTAGPLFPPVLRPVEDDLLTHDRFPSGEKDAELLAAALATPRFGPLGTLLDALDAWCRRTTARTPGLLAPGVLDVTQGALFGPLVSEAFTACAAGAPYPAEEECARWTGFLERFLERLSRDTGTCGAPPAGTSFFDRPSLRLPVTCIEAQDGETHNGRRRVLRVRLSGGGSIAYKPRPAGGEVLFLTPDTSVFALLNSLPPASGPVRLPVLRCTPGTGPDGREYTWQEWIEPPAQWGVIRLASDRRLYGTRLGRRQAERFWHRAGSLAAAAFRFGIADLGEGNLLAGTRPEDQEPLFHPVDLEIFLTPLPRLYDTGLVADAAAGDHHHPGLEDRARWCTVDGPVACFTETADAGLRLVRRRRPCTRGGSRTVVSDTRGRTGYGPYLPSFLRGMFDAWTLTARHHDRIRAFLHQTPADTYVRVLLKPTAAYTETLADRLCATAPGSATAFGPAETAQLDAGDVPYFFRSVHGGPLLRVAETTHLPLPGDPHPAWPPSAAVADDRGRDLAGLGVALRDAVAYAHDTAGPGTLHGHGVRVQVTDRDTGEASFTWPAAGRRVVYSWAGDTVRIRMEPFVRPAPVPEVRRRLLRTDRTDAALRERWVASDFADEKTEKRLRTLTEAGMRWLADVVATHGWPGHALAGPAAAAAACRLVQHAEGPLGFQYECLDLIERAACDGDLPLRQIAYVTDALRIHEGRPQVYGTKFRMHEGELEPCPIEQPDRVDELRHSLGMEPLARYAARLRRRHQPPAG</sequence>
<dbReference type="RefSeq" id="WP_346163835.1">
    <property type="nucleotide sequence ID" value="NZ_BAAAOQ010000020.1"/>
</dbReference>
<evidence type="ECO:0000259" key="1">
    <source>
        <dbReference type="Pfam" id="PF13575"/>
    </source>
</evidence>
<proteinExistence type="predicted"/>
<dbReference type="Pfam" id="PF13575">
    <property type="entry name" value="DUF4135"/>
    <property type="match status" value="1"/>
</dbReference>
<comment type="caution">
    <text evidence="2">The sequence shown here is derived from an EMBL/GenBank/DDBJ whole genome shotgun (WGS) entry which is preliminary data.</text>
</comment>
<protein>
    <recommendedName>
        <fullName evidence="1">Lantibiotic biosynthesis protein dehydration domain-containing protein</fullName>
    </recommendedName>
</protein>
<name>A0ABN3BXH7_9ACTN</name>